<dbReference type="RefSeq" id="WP_011535440.1">
    <property type="nucleotide sequence ID" value="NZ_CP132921.1"/>
</dbReference>
<evidence type="ECO:0000313" key="2">
    <source>
        <dbReference type="EMBL" id="WMW07204.1"/>
    </source>
</evidence>
<feature type="compositionally biased region" description="Basic and acidic residues" evidence="1">
    <location>
        <begin position="549"/>
        <end position="561"/>
    </location>
</feature>
<accession>A0ABY9QU12</accession>
<evidence type="ECO:0000256" key="1">
    <source>
        <dbReference type="SAM" id="MobiDB-lite"/>
    </source>
</evidence>
<evidence type="ECO:0000313" key="3">
    <source>
        <dbReference type="Proteomes" id="UP001183127"/>
    </source>
</evidence>
<name>A0ABY9QU12_9PSED</name>
<dbReference type="PANTHER" id="PTHR14905:SF7">
    <property type="entry name" value="VON WILLEBRAND FACTOR A DOMAIN-CONTAINING PROTEIN 7"/>
    <property type="match status" value="1"/>
</dbReference>
<dbReference type="PANTHER" id="PTHR14905">
    <property type="entry name" value="NG37"/>
    <property type="match status" value="1"/>
</dbReference>
<dbReference type="InterPro" id="IPR010816">
    <property type="entry name" value="Het-C"/>
</dbReference>
<feature type="region of interest" description="Disordered" evidence="1">
    <location>
        <begin position="537"/>
        <end position="561"/>
    </location>
</feature>
<organism evidence="2 3">
    <name type="scientific">Pseudomonas entomophila</name>
    <dbReference type="NCBI Taxonomy" id="312306"/>
    <lineage>
        <taxon>Bacteria</taxon>
        <taxon>Pseudomonadati</taxon>
        <taxon>Pseudomonadota</taxon>
        <taxon>Gammaproteobacteria</taxon>
        <taxon>Pseudomonadales</taxon>
        <taxon>Pseudomonadaceae</taxon>
        <taxon>Pseudomonas</taxon>
    </lineage>
</organism>
<proteinExistence type="predicted"/>
<gene>
    <name evidence="2" type="ORF">RAH46_07665</name>
</gene>
<dbReference type="Pfam" id="PF07217">
    <property type="entry name" value="Het-C"/>
    <property type="match status" value="1"/>
</dbReference>
<dbReference type="GeneID" id="32807384"/>
<dbReference type="Proteomes" id="UP001183127">
    <property type="component" value="Chromosome"/>
</dbReference>
<keyword evidence="3" id="KW-1185">Reference proteome</keyword>
<protein>
    <submittedName>
        <fullName evidence="2">HET-C-related protein</fullName>
    </submittedName>
</protein>
<dbReference type="EMBL" id="CP132921">
    <property type="protein sequence ID" value="WMW07204.1"/>
    <property type="molecule type" value="Genomic_DNA"/>
</dbReference>
<reference evidence="2 3" key="1">
    <citation type="submission" date="2023-08" db="EMBL/GenBank/DDBJ databases">
        <title>Complete Genome Sequence of Pseudomonas entomophila TVIN A01.</title>
        <authorList>
            <person name="Shelke T."/>
            <person name="Mahar N.S."/>
            <person name="Gupta I."/>
            <person name="Gupta V."/>
        </authorList>
    </citation>
    <scope>NUCLEOTIDE SEQUENCE [LARGE SCALE GENOMIC DNA]</scope>
    <source>
        <strain evidence="2 3">TVIN-A01</strain>
    </source>
</reference>
<dbReference type="InterPro" id="IPR052577">
    <property type="entry name" value="VWA7"/>
</dbReference>
<sequence length="665" mass="74700">MNDMEIPAVLESTFALEQLTRIANDMDEHQFTLLFKPIFGVDVSESVYLDIWQALRDGMIEGPAYAVVERNEAFRAARYDSEQDTLLVNRDVIEQALNEPNTSPGLLLALIGGFGQYLADQIHSKCVAEGEIDSPELDLEDAKEAGSKYASLMAFLDSSPTDGLEFAHYTHDALSAPLVLDLSDTPELEEFLPEAPITIRPRFGAGEGGHGTIERVLEEVGFDETEIKSIYFGNWLRDHSQLVDPKLVRAEDAPRNFPNQFSRSALTAIVDILAAKEFRNQQDDGEEQGDFQVSPEVLGVYKASEHIDNPTNHDESPVDPTEIDPDFEKPVLPGTESTQVCPKTSMKAYIDKPVAHMSSKIREAAREGKTAEGMRAFGEALHVLEDYFAHSNFVELSLHKQGHTQVLPWTTEVECEHGLPVITGLFSGTDILGSLAEPLGKVLFPDEYPAFKEITPGYRSTSEQILLILLGELENPTWLKAFEKLLALRDRYADNPLFRFVRRATWTLLLPLNLVRYYGRKLFQDLFQWLGDRVGEEQTRSGMNPNTDARADATHSQLSKDHDSHPFYDLAIDMARHAVKQVGEEMFRFWNGEVEHPPADLASGFICHPYDSSWQDSLVAEWLEKHEDKVQAASAFDSLKAIYDKHIETLLEKLEALEVNSMQTT</sequence>